<evidence type="ECO:0000313" key="2">
    <source>
        <dbReference type="EMBL" id="CAD7698184.1"/>
    </source>
</evidence>
<evidence type="ECO:0000256" key="1">
    <source>
        <dbReference type="SAM" id="MobiDB-lite"/>
    </source>
</evidence>
<feature type="region of interest" description="Disordered" evidence="1">
    <location>
        <begin position="1"/>
        <end position="34"/>
    </location>
</feature>
<feature type="non-terminal residue" evidence="2">
    <location>
        <position position="1"/>
    </location>
</feature>
<comment type="caution">
    <text evidence="2">The sequence shown here is derived from an EMBL/GenBank/DDBJ whole genome shotgun (WGS) entry which is preliminary data.</text>
</comment>
<organism evidence="2 3">
    <name type="scientific">Ostreobium quekettii</name>
    <dbReference type="NCBI Taxonomy" id="121088"/>
    <lineage>
        <taxon>Eukaryota</taxon>
        <taxon>Viridiplantae</taxon>
        <taxon>Chlorophyta</taxon>
        <taxon>core chlorophytes</taxon>
        <taxon>Ulvophyceae</taxon>
        <taxon>TCBD clade</taxon>
        <taxon>Bryopsidales</taxon>
        <taxon>Ostreobineae</taxon>
        <taxon>Ostreobiaceae</taxon>
        <taxon>Ostreobium</taxon>
    </lineage>
</organism>
<keyword evidence="3" id="KW-1185">Reference proteome</keyword>
<sequence>TGKKQRAAKLTSGRGSPSDKKSNSFGSAFTLGSNSEVKSLENMTKSELAEALKAKNRRKRYVPRLAPPS</sequence>
<reference evidence="2" key="1">
    <citation type="submission" date="2020-12" db="EMBL/GenBank/DDBJ databases">
        <authorList>
            <person name="Iha C."/>
        </authorList>
    </citation>
    <scope>NUCLEOTIDE SEQUENCE</scope>
</reference>
<dbReference type="AlphaFoldDB" id="A0A8S1IT76"/>
<accession>A0A8S1IT76</accession>
<protein>
    <submittedName>
        <fullName evidence="2">Uncharacterized protein</fullName>
    </submittedName>
</protein>
<dbReference type="EMBL" id="CAJHUC010000778">
    <property type="protein sequence ID" value="CAD7698184.1"/>
    <property type="molecule type" value="Genomic_DNA"/>
</dbReference>
<gene>
    <name evidence="2" type="ORF">OSTQU699_LOCUS3545</name>
</gene>
<feature type="compositionally biased region" description="Polar residues" evidence="1">
    <location>
        <begin position="23"/>
        <end position="34"/>
    </location>
</feature>
<dbReference type="Proteomes" id="UP000708148">
    <property type="component" value="Unassembled WGS sequence"/>
</dbReference>
<evidence type="ECO:0000313" key="3">
    <source>
        <dbReference type="Proteomes" id="UP000708148"/>
    </source>
</evidence>
<name>A0A8S1IT76_9CHLO</name>
<proteinExistence type="predicted"/>